<dbReference type="PANTHER" id="PTHR38011:SF7">
    <property type="entry name" value="2,5-DIAMINO-6-RIBOSYLAMINO-4(3H)-PYRIMIDINONE 5'-PHOSPHATE REDUCTASE"/>
    <property type="match status" value="1"/>
</dbReference>
<evidence type="ECO:0000256" key="7">
    <source>
        <dbReference type="ARBA" id="ARBA00022723"/>
    </source>
</evidence>
<comment type="similarity">
    <text evidence="5 13">In the C-terminal section; belongs to the HTP reductase family.</text>
</comment>
<accession>A0A2P7U221</accession>
<dbReference type="Gene3D" id="3.40.430.10">
    <property type="entry name" value="Dihydrofolate Reductase, subunit A"/>
    <property type="match status" value="1"/>
</dbReference>
<keyword evidence="7 13" id="KW-0479">Metal-binding</keyword>
<feature type="binding site" evidence="16">
    <location>
        <position position="87"/>
    </location>
    <ligand>
        <name>Zn(2+)</name>
        <dbReference type="ChEBI" id="CHEBI:29105"/>
        <note>catalytic</note>
    </ligand>
</feature>
<feature type="binding site" evidence="15">
    <location>
        <position position="187"/>
    </location>
    <ligand>
        <name>substrate</name>
    </ligand>
</feature>
<evidence type="ECO:0000256" key="16">
    <source>
        <dbReference type="PIRSR" id="PIRSR006769-3"/>
    </source>
</evidence>
<dbReference type="PROSITE" id="PS51747">
    <property type="entry name" value="CYT_DCMP_DEAMINASES_2"/>
    <property type="match status" value="1"/>
</dbReference>
<dbReference type="InterPro" id="IPR016192">
    <property type="entry name" value="APOBEC/CMP_deaminase_Zn-bd"/>
</dbReference>
<comment type="cofactor">
    <cofactor evidence="13 16">
        <name>Zn(2+)</name>
        <dbReference type="ChEBI" id="CHEBI:29105"/>
    </cofactor>
    <text evidence="13 16">Binds 1 zinc ion.</text>
</comment>
<keyword evidence="9 13" id="KW-0862">Zinc</keyword>
<evidence type="ECO:0000256" key="3">
    <source>
        <dbReference type="ARBA" id="ARBA00004910"/>
    </source>
</evidence>
<dbReference type="InterPro" id="IPR050765">
    <property type="entry name" value="Riboflavin_Biosynth_HTPR"/>
</dbReference>
<comment type="pathway">
    <text evidence="2 13">Cofactor biosynthesis; riboflavin biosynthesis; 5-amino-6-(D-ribitylamino)uracil from GTP: step 2/4.</text>
</comment>
<comment type="catalytic activity">
    <reaction evidence="13">
        <text>2,5-diamino-6-hydroxy-4-(5-phosphoribosylamino)-pyrimidine + H2O + H(+) = 5-amino-6-(5-phospho-D-ribosylamino)uracil + NH4(+)</text>
        <dbReference type="Rhea" id="RHEA:21868"/>
        <dbReference type="ChEBI" id="CHEBI:15377"/>
        <dbReference type="ChEBI" id="CHEBI:15378"/>
        <dbReference type="ChEBI" id="CHEBI:28938"/>
        <dbReference type="ChEBI" id="CHEBI:58453"/>
        <dbReference type="ChEBI" id="CHEBI:58614"/>
        <dbReference type="EC" id="3.5.4.26"/>
    </reaction>
</comment>
<reference evidence="18 19" key="1">
    <citation type="submission" date="2018-03" db="EMBL/GenBank/DDBJ databases">
        <title>Neisseria weixii sp. nov., isolated from the intestinal contents of Tibetan Plateau pika (Ochotona curzoniae) in Yushu, Qinghai Province, China.</title>
        <authorList>
            <person name="Gui Z."/>
        </authorList>
    </citation>
    <scope>NUCLEOTIDE SEQUENCE [LARGE SCALE GENOMIC DNA]</scope>
    <source>
        <strain evidence="18 19">ATCC 51483</strain>
    </source>
</reference>
<feature type="domain" description="CMP/dCMP-type deaminase" evidence="17">
    <location>
        <begin position="4"/>
        <end position="126"/>
    </location>
</feature>
<evidence type="ECO:0000313" key="19">
    <source>
        <dbReference type="Proteomes" id="UP000241868"/>
    </source>
</evidence>
<evidence type="ECO:0000313" key="18">
    <source>
        <dbReference type="EMBL" id="PSJ80985.1"/>
    </source>
</evidence>
<comment type="caution">
    <text evidence="18">The sequence shown here is derived from an EMBL/GenBank/DDBJ whole genome shotgun (WGS) entry which is preliminary data.</text>
</comment>
<dbReference type="InterPro" id="IPR016193">
    <property type="entry name" value="Cytidine_deaminase-like"/>
</dbReference>
<dbReference type="OrthoDB" id="9800865at2"/>
<dbReference type="GO" id="GO:0008835">
    <property type="term" value="F:diaminohydroxyphosphoribosylaminopyrimidine deaminase activity"/>
    <property type="evidence" value="ECO:0007669"/>
    <property type="project" value="UniProtKB-EC"/>
</dbReference>
<dbReference type="GO" id="GO:0008270">
    <property type="term" value="F:zinc ion binding"/>
    <property type="evidence" value="ECO:0007669"/>
    <property type="project" value="InterPro"/>
</dbReference>
<dbReference type="CDD" id="cd01284">
    <property type="entry name" value="Riboflavin_deaminase-reductase"/>
    <property type="match status" value="1"/>
</dbReference>
<comment type="function">
    <text evidence="1 13">Converts 2,5-diamino-6-(ribosylamino)-4(3h)-pyrimidinone 5'-phosphate into 5-amino-6-(ribosylamino)-2,4(1h,3h)-pyrimidinedione 5'-phosphate.</text>
</comment>
<dbReference type="SUPFAM" id="SSF53597">
    <property type="entry name" value="Dihydrofolate reductase-like"/>
    <property type="match status" value="1"/>
</dbReference>
<dbReference type="AlphaFoldDB" id="A0A2P7U221"/>
<feature type="binding site" evidence="16">
    <location>
        <position position="78"/>
    </location>
    <ligand>
        <name>Zn(2+)</name>
        <dbReference type="ChEBI" id="CHEBI:29105"/>
        <note>catalytic</note>
    </ligand>
</feature>
<feature type="active site" description="Proton donor" evidence="14">
    <location>
        <position position="55"/>
    </location>
</feature>
<feature type="binding site" evidence="15">
    <location>
        <position position="210"/>
    </location>
    <ligand>
        <name>substrate</name>
    </ligand>
</feature>
<evidence type="ECO:0000259" key="17">
    <source>
        <dbReference type="PROSITE" id="PS51747"/>
    </source>
</evidence>
<dbReference type="NCBIfam" id="TIGR00326">
    <property type="entry name" value="eubact_ribD"/>
    <property type="match status" value="1"/>
</dbReference>
<evidence type="ECO:0000256" key="15">
    <source>
        <dbReference type="PIRSR" id="PIRSR006769-2"/>
    </source>
</evidence>
<keyword evidence="8 13" id="KW-0378">Hydrolase</keyword>
<evidence type="ECO:0000256" key="4">
    <source>
        <dbReference type="ARBA" id="ARBA00005259"/>
    </source>
</evidence>
<evidence type="ECO:0000256" key="12">
    <source>
        <dbReference type="ARBA" id="ARBA00023268"/>
    </source>
</evidence>
<feature type="binding site" evidence="15">
    <location>
        <begin position="299"/>
        <end position="305"/>
    </location>
    <ligand>
        <name>NADP(+)</name>
        <dbReference type="ChEBI" id="CHEBI:58349"/>
    </ligand>
</feature>
<protein>
    <recommendedName>
        <fullName evidence="13">Riboflavin biosynthesis protein RibD</fullName>
    </recommendedName>
    <domain>
        <recommendedName>
            <fullName evidence="13">Diaminohydroxyphosphoribosylaminopyrimidine deaminase</fullName>
            <shortName evidence="13">DRAP deaminase</shortName>
            <ecNumber evidence="13">3.5.4.26</ecNumber>
        </recommendedName>
        <alternativeName>
            <fullName evidence="13">Riboflavin-specific deaminase</fullName>
        </alternativeName>
    </domain>
    <domain>
        <recommendedName>
            <fullName evidence="13">5-amino-6-(5-phosphoribosylamino)uracil reductase</fullName>
            <ecNumber evidence="13">1.1.1.193</ecNumber>
        </recommendedName>
        <alternativeName>
            <fullName evidence="13">HTP reductase</fullName>
        </alternativeName>
    </domain>
</protein>
<feature type="binding site" evidence="15">
    <location>
        <position position="171"/>
    </location>
    <ligand>
        <name>substrate</name>
    </ligand>
</feature>
<evidence type="ECO:0000256" key="14">
    <source>
        <dbReference type="PIRSR" id="PIRSR006769-1"/>
    </source>
</evidence>
<dbReference type="InterPro" id="IPR002125">
    <property type="entry name" value="CMP_dCMP_dom"/>
</dbReference>
<feature type="binding site" evidence="15">
    <location>
        <position position="207"/>
    </location>
    <ligand>
        <name>substrate</name>
    </ligand>
</feature>
<evidence type="ECO:0000256" key="11">
    <source>
        <dbReference type="ARBA" id="ARBA00023002"/>
    </source>
</evidence>
<comment type="catalytic activity">
    <reaction evidence="13">
        <text>5-amino-6-(5-phospho-D-ribitylamino)uracil + NADP(+) = 5-amino-6-(5-phospho-D-ribosylamino)uracil + NADPH + H(+)</text>
        <dbReference type="Rhea" id="RHEA:17845"/>
        <dbReference type="ChEBI" id="CHEBI:15378"/>
        <dbReference type="ChEBI" id="CHEBI:57783"/>
        <dbReference type="ChEBI" id="CHEBI:58349"/>
        <dbReference type="ChEBI" id="CHEBI:58421"/>
        <dbReference type="ChEBI" id="CHEBI:58453"/>
        <dbReference type="EC" id="1.1.1.193"/>
    </reaction>
</comment>
<dbReference type="Gene3D" id="3.40.140.10">
    <property type="entry name" value="Cytidine Deaminase, domain 2"/>
    <property type="match status" value="1"/>
</dbReference>
<dbReference type="InterPro" id="IPR011549">
    <property type="entry name" value="RibD_C"/>
</dbReference>
<feature type="binding site" evidence="15">
    <location>
        <position position="225"/>
    </location>
    <ligand>
        <name>NADP(+)</name>
        <dbReference type="ChEBI" id="CHEBI:58349"/>
    </ligand>
</feature>
<evidence type="ECO:0000256" key="8">
    <source>
        <dbReference type="ARBA" id="ARBA00022801"/>
    </source>
</evidence>
<evidence type="ECO:0000256" key="2">
    <source>
        <dbReference type="ARBA" id="ARBA00004882"/>
    </source>
</evidence>
<evidence type="ECO:0000256" key="13">
    <source>
        <dbReference type="PIRNR" id="PIRNR006769"/>
    </source>
</evidence>
<name>A0A2P7U221_9NEIS</name>
<dbReference type="GO" id="GO:0008703">
    <property type="term" value="F:5-amino-6-(5-phosphoribosylamino)uracil reductase activity"/>
    <property type="evidence" value="ECO:0007669"/>
    <property type="project" value="UniProtKB-EC"/>
</dbReference>
<dbReference type="EMBL" id="PXYY01000011">
    <property type="protein sequence ID" value="PSJ80985.1"/>
    <property type="molecule type" value="Genomic_DNA"/>
</dbReference>
<dbReference type="RefSeq" id="WP_106740601.1">
    <property type="nucleotide sequence ID" value="NZ_PXYY01000011.1"/>
</dbReference>
<evidence type="ECO:0000256" key="1">
    <source>
        <dbReference type="ARBA" id="ARBA00002151"/>
    </source>
</evidence>
<gene>
    <name evidence="18" type="primary">ribD</name>
    <name evidence="18" type="ORF">C7N83_03220</name>
</gene>
<proteinExistence type="inferred from homology"/>
<keyword evidence="19" id="KW-1185">Reference proteome</keyword>
<evidence type="ECO:0000256" key="9">
    <source>
        <dbReference type="ARBA" id="ARBA00022833"/>
    </source>
</evidence>
<evidence type="ECO:0000256" key="6">
    <source>
        <dbReference type="ARBA" id="ARBA00022619"/>
    </source>
</evidence>
<evidence type="ECO:0000256" key="5">
    <source>
        <dbReference type="ARBA" id="ARBA00007417"/>
    </source>
</evidence>
<dbReference type="FunFam" id="3.40.140.10:FF:000025">
    <property type="entry name" value="Riboflavin biosynthesis protein RibD"/>
    <property type="match status" value="1"/>
</dbReference>
<feature type="binding site" evidence="15">
    <location>
        <position position="297"/>
    </location>
    <ligand>
        <name>substrate</name>
    </ligand>
</feature>
<dbReference type="InterPro" id="IPR004794">
    <property type="entry name" value="Eubact_RibD"/>
</dbReference>
<dbReference type="PANTHER" id="PTHR38011">
    <property type="entry name" value="DIHYDROFOLATE REDUCTASE FAMILY PROTEIN (AFU_ORTHOLOGUE AFUA_8G06820)"/>
    <property type="match status" value="1"/>
</dbReference>
<feature type="binding site" evidence="15">
    <location>
        <position position="199"/>
    </location>
    <ligand>
        <name>NADP(+)</name>
        <dbReference type="ChEBI" id="CHEBI:58349"/>
    </ligand>
</feature>
<dbReference type="Pfam" id="PF00383">
    <property type="entry name" value="dCMP_cyt_deam_1"/>
    <property type="match status" value="1"/>
</dbReference>
<dbReference type="GO" id="GO:0050661">
    <property type="term" value="F:NADP binding"/>
    <property type="evidence" value="ECO:0007669"/>
    <property type="project" value="InterPro"/>
</dbReference>
<feature type="binding site" evidence="16">
    <location>
        <position position="53"/>
    </location>
    <ligand>
        <name>Zn(2+)</name>
        <dbReference type="ChEBI" id="CHEBI:29105"/>
        <note>catalytic</note>
    </ligand>
</feature>
<feature type="binding site" evidence="15">
    <location>
        <position position="173"/>
    </location>
    <ligand>
        <name>NADP(+)</name>
        <dbReference type="ChEBI" id="CHEBI:58349"/>
    </ligand>
</feature>
<dbReference type="GO" id="GO:0009231">
    <property type="term" value="P:riboflavin biosynthetic process"/>
    <property type="evidence" value="ECO:0007669"/>
    <property type="project" value="UniProtKB-UniPathway"/>
</dbReference>
<feature type="binding site" evidence="15">
    <location>
        <position position="203"/>
    </location>
    <ligand>
        <name>substrate</name>
    </ligand>
</feature>
<keyword evidence="12" id="KW-0511">Multifunctional enzyme</keyword>
<evidence type="ECO:0000256" key="10">
    <source>
        <dbReference type="ARBA" id="ARBA00022857"/>
    </source>
</evidence>
<dbReference type="InterPro" id="IPR024072">
    <property type="entry name" value="DHFR-like_dom_sf"/>
</dbReference>
<comment type="pathway">
    <text evidence="3 13">Cofactor biosynthesis; riboflavin biosynthesis; 5-amino-6-(D-ribitylamino)uracil from GTP: step 3/4.</text>
</comment>
<sequence>MFSDTDIQMMQNALALAWLGRFSTSPNPRVGCIIAHNGQIVGQGYHVKAGEPHAEVYALLQAGAMTQGATAYVTLEPCSHYGRTPPCAKALIESGVKRVVAAMTDPNPLVAGKGLAMLAVAGIQTESGLLEHEARQLNRGFLSRIERNRPYVRLKCASSLDGKTALSDGQSQWITGEAARNDVQQMRAESCAVLTGIGTVLADNPRLNVRVFSTFRQPIRVVLDSQLQTPLDSHLISDSQSPTLIVTLVDDETRWQPYLAYPHIEIIRSSESHNQHIDLNNLLRILAAKGIGELMVEAGTTLNTAFLQANLVDEIVLYQSPKILGNPGKMLFDFAENPDILQQNPPWQTQSVDILEADIKWTLIRPTLISAKP</sequence>
<dbReference type="PIRSF" id="PIRSF006769">
    <property type="entry name" value="RibD"/>
    <property type="match status" value="1"/>
</dbReference>
<keyword evidence="10 13" id="KW-0521">NADP</keyword>
<dbReference type="UniPathway" id="UPA00275">
    <property type="reaction ID" value="UER00401"/>
</dbReference>
<keyword evidence="11 13" id="KW-0560">Oxidoreductase</keyword>
<dbReference type="Proteomes" id="UP000241868">
    <property type="component" value="Unassembled WGS sequence"/>
</dbReference>
<dbReference type="InterPro" id="IPR002734">
    <property type="entry name" value="RibDG_C"/>
</dbReference>
<organism evidence="18 19">
    <name type="scientific">Neisseria iguanae</name>
    <dbReference type="NCBI Taxonomy" id="90242"/>
    <lineage>
        <taxon>Bacteria</taxon>
        <taxon>Pseudomonadati</taxon>
        <taxon>Pseudomonadota</taxon>
        <taxon>Betaproteobacteria</taxon>
        <taxon>Neisseriales</taxon>
        <taxon>Neisseriaceae</taxon>
        <taxon>Neisseria</taxon>
    </lineage>
</organism>
<dbReference type="EC" id="1.1.1.193" evidence="13"/>
<keyword evidence="6 13" id="KW-0686">Riboflavin biosynthesis</keyword>
<dbReference type="EC" id="3.5.4.26" evidence="13"/>
<dbReference type="SUPFAM" id="SSF53927">
    <property type="entry name" value="Cytidine deaminase-like"/>
    <property type="match status" value="1"/>
</dbReference>
<comment type="similarity">
    <text evidence="4 13">In the N-terminal section; belongs to the cytidine and deoxycytidylate deaminase family.</text>
</comment>
<feature type="binding site" evidence="15">
    <location>
        <position position="157"/>
    </location>
    <ligand>
        <name>NADP(+)</name>
        <dbReference type="ChEBI" id="CHEBI:58349"/>
    </ligand>
</feature>
<dbReference type="Pfam" id="PF01872">
    <property type="entry name" value="RibD_C"/>
    <property type="match status" value="1"/>
</dbReference>
<dbReference type="PROSITE" id="PS00903">
    <property type="entry name" value="CYT_DCMP_DEAMINASES_1"/>
    <property type="match status" value="1"/>
</dbReference>
<dbReference type="NCBIfam" id="TIGR00227">
    <property type="entry name" value="ribD_Cterm"/>
    <property type="match status" value="1"/>
</dbReference>